<dbReference type="AlphaFoldDB" id="A0A699RB23"/>
<protein>
    <submittedName>
        <fullName evidence="1">Uncharacterized protein</fullName>
    </submittedName>
</protein>
<gene>
    <name evidence="1" type="ORF">Tci_854548</name>
</gene>
<comment type="caution">
    <text evidence="1">The sequence shown here is derived from an EMBL/GenBank/DDBJ whole genome shotgun (WGS) entry which is preliminary data.</text>
</comment>
<sequence>LCKGHAHVLHARHKALLHESRPFGGILKGVGQGCPHQGQQLLRQLGKRARFDAQVKGRERNSLARRLYTALKRGPGVGAVYTQAQAALHTSVEVEPAQHTKVDGANASAKRAAHAQVGFVLKAPVQVDRDARRNGAALASSWAASCPALGGHWGNTAGSDKVGWDTAGQDCKVGSDRADLDKVDLGCKAD</sequence>
<organism evidence="1">
    <name type="scientific">Tanacetum cinerariifolium</name>
    <name type="common">Dalmatian daisy</name>
    <name type="synonym">Chrysanthemum cinerariifolium</name>
    <dbReference type="NCBI Taxonomy" id="118510"/>
    <lineage>
        <taxon>Eukaryota</taxon>
        <taxon>Viridiplantae</taxon>
        <taxon>Streptophyta</taxon>
        <taxon>Embryophyta</taxon>
        <taxon>Tracheophyta</taxon>
        <taxon>Spermatophyta</taxon>
        <taxon>Magnoliopsida</taxon>
        <taxon>eudicotyledons</taxon>
        <taxon>Gunneridae</taxon>
        <taxon>Pentapetalae</taxon>
        <taxon>asterids</taxon>
        <taxon>campanulids</taxon>
        <taxon>Asterales</taxon>
        <taxon>Asteraceae</taxon>
        <taxon>Asteroideae</taxon>
        <taxon>Anthemideae</taxon>
        <taxon>Anthemidinae</taxon>
        <taxon>Tanacetum</taxon>
    </lineage>
</organism>
<proteinExistence type="predicted"/>
<reference evidence="1" key="1">
    <citation type="journal article" date="2019" name="Sci. Rep.">
        <title>Draft genome of Tanacetum cinerariifolium, the natural source of mosquito coil.</title>
        <authorList>
            <person name="Yamashiro T."/>
            <person name="Shiraishi A."/>
            <person name="Satake H."/>
            <person name="Nakayama K."/>
        </authorList>
    </citation>
    <scope>NUCLEOTIDE SEQUENCE</scope>
</reference>
<evidence type="ECO:0000313" key="1">
    <source>
        <dbReference type="EMBL" id="GFC82578.1"/>
    </source>
</evidence>
<accession>A0A699RB23</accession>
<dbReference type="EMBL" id="BKCJ011085193">
    <property type="protein sequence ID" value="GFC82578.1"/>
    <property type="molecule type" value="Genomic_DNA"/>
</dbReference>
<feature type="non-terminal residue" evidence="1">
    <location>
        <position position="1"/>
    </location>
</feature>
<name>A0A699RB23_TANCI</name>